<dbReference type="SUPFAM" id="SSF52540">
    <property type="entry name" value="P-loop containing nucleoside triphosphate hydrolases"/>
    <property type="match status" value="1"/>
</dbReference>
<dbReference type="InterPro" id="IPR027417">
    <property type="entry name" value="P-loop_NTPase"/>
</dbReference>
<evidence type="ECO:0000313" key="3">
    <source>
        <dbReference type="Proteomes" id="UP001412067"/>
    </source>
</evidence>
<dbReference type="Proteomes" id="UP001412067">
    <property type="component" value="Unassembled WGS sequence"/>
</dbReference>
<reference evidence="2 3" key="1">
    <citation type="journal article" date="2022" name="Nat. Plants">
        <title>Genomes of leafy and leafless Platanthera orchids illuminate the evolution of mycoheterotrophy.</title>
        <authorList>
            <person name="Li M.H."/>
            <person name="Liu K.W."/>
            <person name="Li Z."/>
            <person name="Lu H.C."/>
            <person name="Ye Q.L."/>
            <person name="Zhang D."/>
            <person name="Wang J.Y."/>
            <person name="Li Y.F."/>
            <person name="Zhong Z.M."/>
            <person name="Liu X."/>
            <person name="Yu X."/>
            <person name="Liu D.K."/>
            <person name="Tu X.D."/>
            <person name="Liu B."/>
            <person name="Hao Y."/>
            <person name="Liao X.Y."/>
            <person name="Jiang Y.T."/>
            <person name="Sun W.H."/>
            <person name="Chen J."/>
            <person name="Chen Y.Q."/>
            <person name="Ai Y."/>
            <person name="Zhai J.W."/>
            <person name="Wu S.S."/>
            <person name="Zhou Z."/>
            <person name="Hsiao Y.Y."/>
            <person name="Wu W.L."/>
            <person name="Chen Y.Y."/>
            <person name="Lin Y.F."/>
            <person name="Hsu J.L."/>
            <person name="Li C.Y."/>
            <person name="Wang Z.W."/>
            <person name="Zhao X."/>
            <person name="Zhong W.Y."/>
            <person name="Ma X.K."/>
            <person name="Ma L."/>
            <person name="Huang J."/>
            <person name="Chen G.Z."/>
            <person name="Huang M.Z."/>
            <person name="Huang L."/>
            <person name="Peng D.H."/>
            <person name="Luo Y.B."/>
            <person name="Zou S.Q."/>
            <person name="Chen S.P."/>
            <person name="Lan S."/>
            <person name="Tsai W.C."/>
            <person name="Van de Peer Y."/>
            <person name="Liu Z.J."/>
        </authorList>
    </citation>
    <scope>NUCLEOTIDE SEQUENCE [LARGE SCALE GENOMIC DNA]</scope>
    <source>
        <strain evidence="2">Lor288</strain>
    </source>
</reference>
<proteinExistence type="predicted"/>
<keyword evidence="1" id="KW-0812">Transmembrane</keyword>
<organism evidence="2 3">
    <name type="scientific">Platanthera guangdongensis</name>
    <dbReference type="NCBI Taxonomy" id="2320717"/>
    <lineage>
        <taxon>Eukaryota</taxon>
        <taxon>Viridiplantae</taxon>
        <taxon>Streptophyta</taxon>
        <taxon>Embryophyta</taxon>
        <taxon>Tracheophyta</taxon>
        <taxon>Spermatophyta</taxon>
        <taxon>Magnoliopsida</taxon>
        <taxon>Liliopsida</taxon>
        <taxon>Asparagales</taxon>
        <taxon>Orchidaceae</taxon>
        <taxon>Orchidoideae</taxon>
        <taxon>Orchideae</taxon>
        <taxon>Orchidinae</taxon>
        <taxon>Platanthera</taxon>
    </lineage>
</organism>
<sequence length="210" mass="23734">MELVELRSIKKALVGSPTEEFGLSLEQRKRLTIAVEIVANPSIIFMDEPTSGLDSRAASIVMRTVRNIVDTKRTVLCTIHQPSIDIFEAFDERIPVWWRWYYWACPVSWTLRGLIQSQYGDDMSYLDANQTVAQFVKSHYGFSHDHLEVPAVMVAFFAVLFSAAFAISYIGTGFKSGSCLLDYYCDLQDLFTSRSCFDPPRGGKPKLALP</sequence>
<dbReference type="EMBL" id="JBBWWR010000002">
    <property type="protein sequence ID" value="KAK8969943.1"/>
    <property type="molecule type" value="Genomic_DNA"/>
</dbReference>
<dbReference type="Gene3D" id="3.40.50.300">
    <property type="entry name" value="P-loop containing nucleotide triphosphate hydrolases"/>
    <property type="match status" value="1"/>
</dbReference>
<keyword evidence="1" id="KW-1133">Transmembrane helix</keyword>
<protein>
    <submittedName>
        <fullName evidence="2">ABC transporter G family member 40</fullName>
    </submittedName>
</protein>
<comment type="caution">
    <text evidence="2">The sequence shown here is derived from an EMBL/GenBank/DDBJ whole genome shotgun (WGS) entry which is preliminary data.</text>
</comment>
<evidence type="ECO:0000313" key="2">
    <source>
        <dbReference type="EMBL" id="KAK8969943.1"/>
    </source>
</evidence>
<evidence type="ECO:0000256" key="1">
    <source>
        <dbReference type="SAM" id="Phobius"/>
    </source>
</evidence>
<accession>A0ABR2N0C8</accession>
<feature type="transmembrane region" description="Helical" evidence="1">
    <location>
        <begin position="147"/>
        <end position="170"/>
    </location>
</feature>
<dbReference type="PANTHER" id="PTHR48040:SF13">
    <property type="entry name" value="ABC TRANSPORTER G FAMILY MEMBER 31"/>
    <property type="match status" value="1"/>
</dbReference>
<keyword evidence="3" id="KW-1185">Reference proteome</keyword>
<dbReference type="PANTHER" id="PTHR48040">
    <property type="entry name" value="PLEIOTROPIC DRUG RESISTANCE PROTEIN 1-LIKE ISOFORM X1"/>
    <property type="match status" value="1"/>
</dbReference>
<name>A0ABR2N0C8_9ASPA</name>
<keyword evidence="1" id="KW-0472">Membrane</keyword>
<gene>
    <name evidence="2" type="primary">ABCG40</name>
    <name evidence="2" type="ORF">KSP40_PGU007634</name>
</gene>